<dbReference type="InterPro" id="IPR045864">
    <property type="entry name" value="aa-tRNA-synth_II/BPL/LPL"/>
</dbReference>
<keyword evidence="3" id="KW-1185">Reference proteome</keyword>
<sequence length="233" mass="24506">MPAPLLLADNSFDTALHSWADNEQRLIDCAQAAGCDAVLVFCGEDGIVVPRSYRSKPGFDQACATLAADGLPVHVRLSGGGVVPQSPAVVNLYWARPLLSEQPVRDAEQQYLALCALLERLFAEIGIATGYQAVAGSFCDGRFNLAAGGRKIAGTAQYWQRRRGTPNGYTALLSAVILAGDAAALTGRANCFEAALGSDTRYRADACIAAAEHADTDAPKLAAVLRRLLAEAA</sequence>
<dbReference type="SUPFAM" id="SSF55681">
    <property type="entry name" value="Class II aaRS and biotin synthetases"/>
    <property type="match status" value="1"/>
</dbReference>
<evidence type="ECO:0000259" key="1">
    <source>
        <dbReference type="PROSITE" id="PS51733"/>
    </source>
</evidence>
<organism evidence="2 3">
    <name type="scientific">Kingella pumchi</name>
    <dbReference type="NCBI Taxonomy" id="2779506"/>
    <lineage>
        <taxon>Bacteria</taxon>
        <taxon>Pseudomonadati</taxon>
        <taxon>Pseudomonadota</taxon>
        <taxon>Betaproteobacteria</taxon>
        <taxon>Neisseriales</taxon>
        <taxon>Neisseriaceae</taxon>
        <taxon>Kingella</taxon>
    </lineage>
</organism>
<name>A0ABS9NQP0_9NEIS</name>
<proteinExistence type="predicted"/>
<dbReference type="EMBL" id="JAKOOW010000033">
    <property type="protein sequence ID" value="MCG6504618.1"/>
    <property type="molecule type" value="Genomic_DNA"/>
</dbReference>
<comment type="caution">
    <text evidence="2">The sequence shown here is derived from an EMBL/GenBank/DDBJ whole genome shotgun (WGS) entry which is preliminary data.</text>
</comment>
<dbReference type="Pfam" id="PF21948">
    <property type="entry name" value="LplA-B_cat"/>
    <property type="match status" value="1"/>
</dbReference>
<accession>A0ABS9NQP0</accession>
<evidence type="ECO:0000313" key="2">
    <source>
        <dbReference type="EMBL" id="MCG6504618.1"/>
    </source>
</evidence>
<gene>
    <name evidence="2" type="ORF">MB824_08925</name>
</gene>
<dbReference type="RefSeq" id="WP_238748134.1">
    <property type="nucleotide sequence ID" value="NZ_JAKOOW010000033.1"/>
</dbReference>
<evidence type="ECO:0000313" key="3">
    <source>
        <dbReference type="Proteomes" id="UP001298424"/>
    </source>
</evidence>
<dbReference type="PROSITE" id="PS51733">
    <property type="entry name" value="BPL_LPL_CATALYTIC"/>
    <property type="match status" value="1"/>
</dbReference>
<dbReference type="Proteomes" id="UP001298424">
    <property type="component" value="Unassembled WGS sequence"/>
</dbReference>
<dbReference type="Gene3D" id="3.30.930.10">
    <property type="entry name" value="Bira Bifunctional Protein, Domain 2"/>
    <property type="match status" value="1"/>
</dbReference>
<dbReference type="InterPro" id="IPR004143">
    <property type="entry name" value="BPL_LPL_catalytic"/>
</dbReference>
<reference evidence="2 3" key="1">
    <citation type="submission" date="2022-02" db="EMBL/GenBank/DDBJ databases">
        <title>Genome sequence data of Kingella unionensis sp. nov. strain CICC 24913 (CCUG 75125).</title>
        <authorList>
            <person name="Xiao M."/>
        </authorList>
    </citation>
    <scope>NUCLEOTIDE SEQUENCE [LARGE SCALE GENOMIC DNA]</scope>
    <source>
        <strain evidence="2 3">CICC 24913</strain>
    </source>
</reference>
<protein>
    <recommendedName>
        <fullName evidence="1">BPL/LPL catalytic domain-containing protein</fullName>
    </recommendedName>
</protein>
<feature type="domain" description="BPL/LPL catalytic" evidence="1">
    <location>
        <begin position="33"/>
        <end position="233"/>
    </location>
</feature>